<gene>
    <name evidence="1" type="ORF">O181_006740</name>
</gene>
<proteinExistence type="predicted"/>
<evidence type="ECO:0000313" key="2">
    <source>
        <dbReference type="Proteomes" id="UP000765509"/>
    </source>
</evidence>
<protein>
    <submittedName>
        <fullName evidence="1">Uncharacterized protein</fullName>
    </submittedName>
</protein>
<organism evidence="1 2">
    <name type="scientific">Austropuccinia psidii MF-1</name>
    <dbReference type="NCBI Taxonomy" id="1389203"/>
    <lineage>
        <taxon>Eukaryota</taxon>
        <taxon>Fungi</taxon>
        <taxon>Dikarya</taxon>
        <taxon>Basidiomycota</taxon>
        <taxon>Pucciniomycotina</taxon>
        <taxon>Pucciniomycetes</taxon>
        <taxon>Pucciniales</taxon>
        <taxon>Sphaerophragmiaceae</taxon>
        <taxon>Austropuccinia</taxon>
    </lineage>
</organism>
<dbReference type="Proteomes" id="UP000765509">
    <property type="component" value="Unassembled WGS sequence"/>
</dbReference>
<dbReference type="AlphaFoldDB" id="A0A9Q3BLK4"/>
<evidence type="ECO:0000313" key="1">
    <source>
        <dbReference type="EMBL" id="MBW0467025.1"/>
    </source>
</evidence>
<dbReference type="OrthoDB" id="2103793at2759"/>
<keyword evidence="2" id="KW-1185">Reference proteome</keyword>
<reference evidence="1" key="1">
    <citation type="submission" date="2021-03" db="EMBL/GenBank/DDBJ databases">
        <title>Draft genome sequence of rust myrtle Austropuccinia psidii MF-1, a brazilian biotype.</title>
        <authorList>
            <person name="Quecine M.C."/>
            <person name="Pachon D.M.R."/>
            <person name="Bonatelli M.L."/>
            <person name="Correr F.H."/>
            <person name="Franceschini L.M."/>
            <person name="Leite T.F."/>
            <person name="Margarido G.R.A."/>
            <person name="Almeida C.A."/>
            <person name="Ferrarezi J.A."/>
            <person name="Labate C.A."/>
        </authorList>
    </citation>
    <scope>NUCLEOTIDE SEQUENCE</scope>
    <source>
        <strain evidence="1">MF-1</strain>
    </source>
</reference>
<dbReference type="EMBL" id="AVOT02001466">
    <property type="protein sequence ID" value="MBW0467025.1"/>
    <property type="molecule type" value="Genomic_DNA"/>
</dbReference>
<sequence>MPPFGSQLLRAHYAATGWDPHNDYAQLTQPTRGRRPPKVFSIHPSLVSKNFLKWDAAELIARNKDTQGLIHSFWSAVSGQDNLVSILRARVSPMTGFTMMWEGR</sequence>
<accession>A0A9Q3BLK4</accession>
<name>A0A9Q3BLK4_9BASI</name>
<comment type="caution">
    <text evidence="1">The sequence shown here is derived from an EMBL/GenBank/DDBJ whole genome shotgun (WGS) entry which is preliminary data.</text>
</comment>